<name>A0A855G258_9NEIS</name>
<proteinExistence type="predicted"/>
<gene>
    <name evidence="1" type="ORF">BHC57_04240</name>
</gene>
<dbReference type="Proteomes" id="UP000230463">
    <property type="component" value="Unassembled WGS sequence"/>
</dbReference>
<dbReference type="EMBL" id="MEIU01000054">
    <property type="protein sequence ID" value="PIT60332.1"/>
    <property type="molecule type" value="Genomic_DNA"/>
</dbReference>
<protein>
    <submittedName>
        <fullName evidence="1">Uncharacterized protein</fullName>
    </submittedName>
</protein>
<sequence length="85" mass="10046">MTIVFQLCYVTYSYHGNKDIALESPDSEDFDAEDGQVLGFYSTYEKALERKKIFSKSYYLSNLKRLEIYEIFLDDDSWRDGFVTL</sequence>
<reference evidence="1 2" key="1">
    <citation type="journal article" date="2017" name="MBio">
        <title>Type VI secretion-mediated competition in the bee gut microbiome.</title>
        <authorList>
            <person name="Steele M.I."/>
            <person name="Kwong W.K."/>
            <person name="Powell J.E."/>
            <person name="Whiteley M."/>
            <person name="Moran N.A."/>
        </authorList>
    </citation>
    <scope>NUCLEOTIDE SEQUENCE [LARGE SCALE GENOMIC DNA]</scope>
    <source>
        <strain evidence="1 2">HK3</strain>
    </source>
</reference>
<evidence type="ECO:0000313" key="1">
    <source>
        <dbReference type="EMBL" id="PIT60332.1"/>
    </source>
</evidence>
<comment type="caution">
    <text evidence="1">The sequence shown here is derived from an EMBL/GenBank/DDBJ whole genome shotgun (WGS) entry which is preliminary data.</text>
</comment>
<dbReference type="RefSeq" id="WP_100123499.1">
    <property type="nucleotide sequence ID" value="NZ_MEIO01000059.1"/>
</dbReference>
<evidence type="ECO:0000313" key="2">
    <source>
        <dbReference type="Proteomes" id="UP000230463"/>
    </source>
</evidence>
<organism evidence="1 2">
    <name type="scientific">Snodgrassella alvi</name>
    <dbReference type="NCBI Taxonomy" id="1196083"/>
    <lineage>
        <taxon>Bacteria</taxon>
        <taxon>Pseudomonadati</taxon>
        <taxon>Pseudomonadota</taxon>
        <taxon>Betaproteobacteria</taxon>
        <taxon>Neisseriales</taxon>
        <taxon>Neisseriaceae</taxon>
        <taxon>Snodgrassella</taxon>
    </lineage>
</organism>
<accession>A0A855G258</accession>
<dbReference type="AlphaFoldDB" id="A0A855G258"/>